<dbReference type="PRINTS" id="PR00032">
    <property type="entry name" value="HTHARAC"/>
</dbReference>
<gene>
    <name evidence="5" type="ORF">LTSERUB_6750</name>
</gene>
<protein>
    <submittedName>
        <fullName evidence="5">Transcriptional regulator, AraC family</fullName>
    </submittedName>
</protein>
<dbReference type="InterPro" id="IPR018062">
    <property type="entry name" value="HTH_AraC-typ_CS"/>
</dbReference>
<dbReference type="InterPro" id="IPR009057">
    <property type="entry name" value="Homeodomain-like_sf"/>
</dbReference>
<dbReference type="SMART" id="SM00342">
    <property type="entry name" value="HTH_ARAC"/>
    <property type="match status" value="1"/>
</dbReference>
<evidence type="ECO:0000256" key="2">
    <source>
        <dbReference type="ARBA" id="ARBA00023125"/>
    </source>
</evidence>
<evidence type="ECO:0000256" key="3">
    <source>
        <dbReference type="ARBA" id="ARBA00023163"/>
    </source>
</evidence>
<comment type="caution">
    <text evidence="5">The sequence shown here is derived from an EMBL/GenBank/DDBJ whole genome shotgun (WGS) entry which is preliminary data.</text>
</comment>
<dbReference type="PANTHER" id="PTHR43280">
    <property type="entry name" value="ARAC-FAMILY TRANSCRIPTIONAL REGULATOR"/>
    <property type="match status" value="1"/>
</dbReference>
<evidence type="ECO:0000256" key="1">
    <source>
        <dbReference type="ARBA" id="ARBA00023015"/>
    </source>
</evidence>
<dbReference type="InterPro" id="IPR018060">
    <property type="entry name" value="HTH_AraC"/>
</dbReference>
<dbReference type="GO" id="GO:0003700">
    <property type="term" value="F:DNA-binding transcription factor activity"/>
    <property type="evidence" value="ECO:0007669"/>
    <property type="project" value="InterPro"/>
</dbReference>
<keyword evidence="3" id="KW-0804">Transcription</keyword>
<organism evidence="5 6">
    <name type="scientific">Salmonella enterica subsp. enterica serovar Rubislaw str. A4-653</name>
    <dbReference type="NCBI Taxonomy" id="913081"/>
    <lineage>
        <taxon>Bacteria</taxon>
        <taxon>Pseudomonadati</taxon>
        <taxon>Pseudomonadota</taxon>
        <taxon>Gammaproteobacteria</taxon>
        <taxon>Enterobacterales</taxon>
        <taxon>Enterobacteriaceae</taxon>
        <taxon>Salmonella</taxon>
    </lineage>
</organism>
<dbReference type="InterPro" id="IPR020449">
    <property type="entry name" value="Tscrpt_reg_AraC-type_HTH"/>
</dbReference>
<dbReference type="GO" id="GO:0043565">
    <property type="term" value="F:sequence-specific DNA binding"/>
    <property type="evidence" value="ECO:0007669"/>
    <property type="project" value="InterPro"/>
</dbReference>
<dbReference type="EMBL" id="AFCT01000006">
    <property type="protein sequence ID" value="EHC96677.1"/>
    <property type="molecule type" value="Genomic_DNA"/>
</dbReference>
<evidence type="ECO:0000313" key="5">
    <source>
        <dbReference type="EMBL" id="EHC96677.1"/>
    </source>
</evidence>
<dbReference type="PROSITE" id="PS00041">
    <property type="entry name" value="HTH_ARAC_FAMILY_1"/>
    <property type="match status" value="1"/>
</dbReference>
<dbReference type="AlphaFoldDB" id="G5QCP7"/>
<proteinExistence type="predicted"/>
<dbReference type="PANTHER" id="PTHR43280:SF11">
    <property type="entry name" value="RCS-SPECIFIC HTH-TYPE TRANSCRIPTIONAL ACTIVATOR RCLR"/>
    <property type="match status" value="1"/>
</dbReference>
<reference evidence="5 6" key="1">
    <citation type="journal article" date="2011" name="BMC Genomics">
        <title>Genome sequencing reveals diversification of virulence factor content and possible host adaptation in distinct subpopulations of Salmonella enterica.</title>
        <authorList>
            <person name="den Bakker H.C."/>
            <person name="Moreno Switt A.I."/>
            <person name="Govoni G."/>
            <person name="Cummings C.A."/>
            <person name="Ranieri M.L."/>
            <person name="Degoricija L."/>
            <person name="Hoelzer K."/>
            <person name="Rodriguez-Rivera L.D."/>
            <person name="Brown S."/>
            <person name="Bolchacova E."/>
            <person name="Furtado M.R."/>
            <person name="Wiedmann M."/>
        </authorList>
    </citation>
    <scope>NUCLEOTIDE SEQUENCE [LARGE SCALE GENOMIC DNA]</scope>
    <source>
        <strain evidence="5 6">A4-653</strain>
    </source>
</reference>
<keyword evidence="2" id="KW-0238">DNA-binding</keyword>
<feature type="domain" description="HTH araC/xylS-type" evidence="4">
    <location>
        <begin position="1"/>
        <end position="54"/>
    </location>
</feature>
<dbReference type="Gene3D" id="1.10.10.60">
    <property type="entry name" value="Homeodomain-like"/>
    <property type="match status" value="1"/>
</dbReference>
<evidence type="ECO:0000259" key="4">
    <source>
        <dbReference type="PROSITE" id="PS01124"/>
    </source>
</evidence>
<dbReference type="PROSITE" id="PS01124">
    <property type="entry name" value="HTH_ARAC_FAMILY_2"/>
    <property type="match status" value="1"/>
</dbReference>
<evidence type="ECO:0000313" key="6">
    <source>
        <dbReference type="Proteomes" id="UP000004903"/>
    </source>
</evidence>
<dbReference type="Proteomes" id="UP000004903">
    <property type="component" value="Unassembled WGS sequence"/>
</dbReference>
<accession>G5QCP7</accession>
<name>G5QCP7_SALRU</name>
<dbReference type="Pfam" id="PF12833">
    <property type="entry name" value="HTH_18"/>
    <property type="match status" value="1"/>
</dbReference>
<dbReference type="SUPFAM" id="SSF46689">
    <property type="entry name" value="Homeodomain-like"/>
    <property type="match status" value="1"/>
</dbReference>
<keyword evidence="1" id="KW-0805">Transcription regulation</keyword>
<sequence length="60" mass="6775">MLTTLRLQIAAQSLSRQTLPVIAIADSVGYASESSFHKAFVREFSCTPGEYRKRASQLWR</sequence>
<dbReference type="PATRIC" id="fig|913081.3.peg.20"/>